<protein>
    <submittedName>
        <fullName evidence="3">Phage tail protein</fullName>
    </submittedName>
</protein>
<dbReference type="InterPro" id="IPR032876">
    <property type="entry name" value="J_dom"/>
</dbReference>
<evidence type="ECO:0000259" key="2">
    <source>
        <dbReference type="Pfam" id="PF23666"/>
    </source>
</evidence>
<proteinExistence type="predicted"/>
<dbReference type="RefSeq" id="WP_369454824.1">
    <property type="nucleotide sequence ID" value="NZ_JBGCUO010000001.1"/>
</dbReference>
<keyword evidence="4" id="KW-1185">Reference proteome</keyword>
<feature type="domain" description="Rcc01698-like C-terminal" evidence="2">
    <location>
        <begin position="232"/>
        <end position="324"/>
    </location>
</feature>
<dbReference type="Pfam" id="PF23666">
    <property type="entry name" value="Rcc01698_C"/>
    <property type="match status" value="1"/>
</dbReference>
<dbReference type="EMBL" id="JBGCUO010000001">
    <property type="protein sequence ID" value="MEY1661573.1"/>
    <property type="molecule type" value="Genomic_DNA"/>
</dbReference>
<evidence type="ECO:0000313" key="4">
    <source>
        <dbReference type="Proteomes" id="UP001562065"/>
    </source>
</evidence>
<feature type="domain" description="Tip attachment protein J" evidence="1">
    <location>
        <begin position="29"/>
        <end position="135"/>
    </location>
</feature>
<comment type="caution">
    <text evidence="3">The sequence shown here is derived from an EMBL/GenBank/DDBJ whole genome shotgun (WGS) entry which is preliminary data.</text>
</comment>
<accession>A0ABV4AIB3</accession>
<dbReference type="Pfam" id="PF13550">
    <property type="entry name" value="Phage-tail_3"/>
    <property type="match status" value="1"/>
</dbReference>
<evidence type="ECO:0000259" key="1">
    <source>
        <dbReference type="Pfam" id="PF13550"/>
    </source>
</evidence>
<gene>
    <name evidence="3" type="ORF">AB5I84_05345</name>
</gene>
<evidence type="ECO:0000313" key="3">
    <source>
        <dbReference type="EMBL" id="MEY1661573.1"/>
    </source>
</evidence>
<dbReference type="InterPro" id="IPR056490">
    <property type="entry name" value="Rcc01698_C"/>
</dbReference>
<reference evidence="3 4" key="1">
    <citation type="submission" date="2024-07" db="EMBL/GenBank/DDBJ databases">
        <authorList>
            <person name="Ren Q."/>
        </authorList>
    </citation>
    <scope>NUCLEOTIDE SEQUENCE [LARGE SCALE GENOMIC DNA]</scope>
    <source>
        <strain evidence="3 4">REN37</strain>
    </source>
</reference>
<sequence length="458" mass="49861">MFKIHLLGATLPSKTCPTFRLPQFSIISAELNRKDAITVPRVLHLEYFDIDGGLSADKQTSDRSLDNRSVSETKIQTAVLMGADDAARSVVINHKISTEEQRGTYEFSLPEQYIWLAVGDCISLDSQRLRIIEIEIDDGLQNYKAVFDRRSAYQTTVQGVPVERPIDPPSLVVAGTVLHFIDSHILRDADDRLGFYVAVSGAGEGWSGARVELSTDGGETFIESVDAYTDADTGVLDAPLPAHPVWYPDTRNTLRVAMARTDMEFESADLRGMQNRQNLALVGDEIVSLGNAEEVEPGIWEFTHLLRGRKGSPIATHPAGTRFVSLERSQLWFIDAELYMLASELTFRATSFGASESSTASAVFLGRSQAERQPSYLSATRRGGELIIDWQGVGRLGGGARVSMGAHFTGFDVTVNGAAPVLVQQPPYRVADPGSGAVVSVSQINRFTGPGPASEIVI</sequence>
<name>A0ABV4AIB3_9GAMM</name>
<dbReference type="Proteomes" id="UP001562065">
    <property type="component" value="Unassembled WGS sequence"/>
</dbReference>
<organism evidence="3 4">
    <name type="scientific">Isoalcanivorax beigongshangi</name>
    <dbReference type="NCBI Taxonomy" id="3238810"/>
    <lineage>
        <taxon>Bacteria</taxon>
        <taxon>Pseudomonadati</taxon>
        <taxon>Pseudomonadota</taxon>
        <taxon>Gammaproteobacteria</taxon>
        <taxon>Oceanospirillales</taxon>
        <taxon>Alcanivoracaceae</taxon>
        <taxon>Isoalcanivorax</taxon>
    </lineage>
</organism>